<dbReference type="VEuPathDB" id="FungiDB:BON22_4985"/>
<dbReference type="AlphaFoldDB" id="A0A061BC84"/>
<name>A0A061BC84_CYBFA</name>
<organism evidence="1">
    <name type="scientific">Cyberlindnera fabianii</name>
    <name type="common">Yeast</name>
    <name type="synonym">Hansenula fabianii</name>
    <dbReference type="NCBI Taxonomy" id="36022"/>
    <lineage>
        <taxon>Eukaryota</taxon>
        <taxon>Fungi</taxon>
        <taxon>Dikarya</taxon>
        <taxon>Ascomycota</taxon>
        <taxon>Saccharomycotina</taxon>
        <taxon>Saccharomycetes</taxon>
        <taxon>Phaffomycetales</taxon>
        <taxon>Phaffomycetaceae</taxon>
        <taxon>Cyberlindnera</taxon>
    </lineage>
</organism>
<sequence length="698" mass="80400">MDTSQCFDLFKNVSRSITVDNYRSARFMPRLYLQITKSALAHDDTSLLLSTLGEFIHYLNVLGFENQLVKVLDQFYGEFPKEVTDSAIIVIRQFVQDAETPLHPSLTLKLLDMHSSDVLLYQLCLKNTVSFLENVNADDRDAVAIREIVSRYTNMTDPMIGLEDVLKICELASDMVSSIEYGVLKHMLTADKITTSSVISIAARVLEQPLAQLEVDSQIWRGQLISKLDTQSSKMMSYVWDVFDNGLTSDIENKLIESNLFTEEYLQLVLSALVNSRHSAQYTQLLTLFDDLDLDHSSFETYTTLMRKFARDRNTTELKRVFQDSMSNGVDWSGQTILNKFFTVLAEEEGDIDPQEVFSYVRKIKLHLGYLDPEAYNALVTMALKNRLVDDAIESLKRELPPLAEGSKYKQMNYPQLYDTVFEFITETPADAECLWSVYEEFINHFEIPFEWYFPIIKSMTSKERPDLAFNIFQTMKRIHRTTGSIPPPPTEIYTHLFKQFGRQTYVEGVETLDAIFKVDLTINSSIPLLNSIMDAYCSIKNFTKVSHVYEQICCSPSGPNNETVSIMLKVHTFYSLDNVKNYWNNMDELGLLPDQDNFKRYIVAHCYHGQPEMALQIAKQMDELDVDVSPEVVKSLYQWTKDESMKQLVEQWAETEHKSVWEKVKDEIINVPVRVLETPSSMEELGPTQEELRLIKS</sequence>
<accession>A0A061BC84</accession>
<dbReference type="InterPro" id="IPR011990">
    <property type="entry name" value="TPR-like_helical_dom_sf"/>
</dbReference>
<reference evidence="1" key="1">
    <citation type="journal article" date="2014" name="Genome Announc.">
        <title>Genome sequence of the yeast Cyberlindnera fabianii (Hansenula fabianii).</title>
        <authorList>
            <person name="Freel K.C."/>
            <person name="Sarilar V."/>
            <person name="Neuveglise C."/>
            <person name="Devillers H."/>
            <person name="Friedrich A."/>
            <person name="Schacherer J."/>
        </authorList>
    </citation>
    <scope>NUCLEOTIDE SEQUENCE</scope>
    <source>
        <strain evidence="1">YJS4271</strain>
    </source>
</reference>
<evidence type="ECO:0000313" key="1">
    <source>
        <dbReference type="EMBL" id="CDR46976.1"/>
    </source>
</evidence>
<proteinExistence type="predicted"/>
<dbReference type="InterPro" id="IPR051114">
    <property type="entry name" value="Mito_RNA_Proc_CCM1"/>
</dbReference>
<dbReference type="OrthoDB" id="185373at2759"/>
<dbReference type="EMBL" id="LK052912">
    <property type="protein sequence ID" value="CDR46976.1"/>
    <property type="molecule type" value="Genomic_DNA"/>
</dbReference>
<dbReference type="GO" id="GO:0007005">
    <property type="term" value="P:mitochondrion organization"/>
    <property type="evidence" value="ECO:0007669"/>
    <property type="project" value="TreeGrafter"/>
</dbReference>
<gene>
    <name evidence="1" type="ORF">CYFA0S_27e00386g</name>
</gene>
<dbReference type="GO" id="GO:0006396">
    <property type="term" value="P:RNA processing"/>
    <property type="evidence" value="ECO:0007669"/>
    <property type="project" value="TreeGrafter"/>
</dbReference>
<dbReference type="Gene3D" id="1.25.40.10">
    <property type="entry name" value="Tetratricopeptide repeat domain"/>
    <property type="match status" value="1"/>
</dbReference>
<dbReference type="PANTHER" id="PTHR47934:SF6">
    <property type="entry name" value="MITOCHONDRIAL GROUP I INTRON SPLICING FACTOR CCM1-RELATED"/>
    <property type="match status" value="1"/>
</dbReference>
<protein>
    <submittedName>
        <fullName evidence="1">CYFA0S27e00386g1_1</fullName>
    </submittedName>
</protein>
<dbReference type="GO" id="GO:0003729">
    <property type="term" value="F:mRNA binding"/>
    <property type="evidence" value="ECO:0007669"/>
    <property type="project" value="TreeGrafter"/>
</dbReference>
<dbReference type="GO" id="GO:0005739">
    <property type="term" value="C:mitochondrion"/>
    <property type="evidence" value="ECO:0007669"/>
    <property type="project" value="TreeGrafter"/>
</dbReference>
<dbReference type="PANTHER" id="PTHR47934">
    <property type="entry name" value="PENTATRICOPEPTIDE REPEAT-CONTAINING PROTEIN PET309, MITOCHONDRIAL"/>
    <property type="match status" value="1"/>
</dbReference>
<dbReference type="PhylomeDB" id="A0A061BC84"/>